<protein>
    <recommendedName>
        <fullName evidence="4">Transposase</fullName>
    </recommendedName>
</protein>
<dbReference type="EMBL" id="BAAAZO010000003">
    <property type="protein sequence ID" value="GAA3608323.1"/>
    <property type="molecule type" value="Genomic_DNA"/>
</dbReference>
<organism evidence="2 3">
    <name type="scientific">Kineosporia mesophila</name>
    <dbReference type="NCBI Taxonomy" id="566012"/>
    <lineage>
        <taxon>Bacteria</taxon>
        <taxon>Bacillati</taxon>
        <taxon>Actinomycetota</taxon>
        <taxon>Actinomycetes</taxon>
        <taxon>Kineosporiales</taxon>
        <taxon>Kineosporiaceae</taxon>
        <taxon>Kineosporia</taxon>
    </lineage>
</organism>
<evidence type="ECO:0008006" key="4">
    <source>
        <dbReference type="Google" id="ProtNLM"/>
    </source>
</evidence>
<keyword evidence="3" id="KW-1185">Reference proteome</keyword>
<proteinExistence type="predicted"/>
<comment type="caution">
    <text evidence="2">The sequence shown here is derived from an EMBL/GenBank/DDBJ whole genome shotgun (WGS) entry which is preliminary data.</text>
</comment>
<dbReference type="RefSeq" id="WP_231483704.1">
    <property type="nucleotide sequence ID" value="NZ_BAAAZO010000003.1"/>
</dbReference>
<name>A0ABP6ZIQ5_9ACTN</name>
<evidence type="ECO:0000256" key="1">
    <source>
        <dbReference type="SAM" id="MobiDB-lite"/>
    </source>
</evidence>
<feature type="compositionally biased region" description="Basic and acidic residues" evidence="1">
    <location>
        <begin position="1"/>
        <end position="20"/>
    </location>
</feature>
<feature type="region of interest" description="Disordered" evidence="1">
    <location>
        <begin position="1"/>
        <end position="21"/>
    </location>
</feature>
<evidence type="ECO:0000313" key="3">
    <source>
        <dbReference type="Proteomes" id="UP001501074"/>
    </source>
</evidence>
<sequence>MVTGHAKNENAAKLTEDQKSEVTQVLASPPAESGVRAAFWDVPALQNVVKILFDVEYESRSSYRLLMKFLGMSFKLPDLFDKRRDEDPIVTRMVEVKSQVAGPIAYEYEGYTLDEVWVQHEAETRRMRLPRGERTKPYVYRERSARSFFSALSLTTKKMEIYLIDGMQNAEQIIHMMNRLVA</sequence>
<gene>
    <name evidence="2" type="ORF">GCM10022223_25420</name>
</gene>
<dbReference type="Proteomes" id="UP001501074">
    <property type="component" value="Unassembled WGS sequence"/>
</dbReference>
<accession>A0ABP6ZIQ5</accession>
<reference evidence="3" key="1">
    <citation type="journal article" date="2019" name="Int. J. Syst. Evol. Microbiol.">
        <title>The Global Catalogue of Microorganisms (GCM) 10K type strain sequencing project: providing services to taxonomists for standard genome sequencing and annotation.</title>
        <authorList>
            <consortium name="The Broad Institute Genomics Platform"/>
            <consortium name="The Broad Institute Genome Sequencing Center for Infectious Disease"/>
            <person name="Wu L."/>
            <person name="Ma J."/>
        </authorList>
    </citation>
    <scope>NUCLEOTIDE SEQUENCE [LARGE SCALE GENOMIC DNA]</scope>
    <source>
        <strain evidence="3">JCM 16902</strain>
    </source>
</reference>
<evidence type="ECO:0000313" key="2">
    <source>
        <dbReference type="EMBL" id="GAA3608323.1"/>
    </source>
</evidence>